<comment type="subcellular location">
    <subcellularLocation>
        <location evidence="1">Secreted</location>
    </subcellularLocation>
</comment>
<dbReference type="GO" id="GO:0005615">
    <property type="term" value="C:extracellular space"/>
    <property type="evidence" value="ECO:0007669"/>
    <property type="project" value="TreeGrafter"/>
</dbReference>
<feature type="domain" description="Lipase" evidence="5">
    <location>
        <begin position="16"/>
        <end position="96"/>
    </location>
</feature>
<evidence type="ECO:0000313" key="6">
    <source>
        <dbReference type="EMBL" id="KAJ9597567.1"/>
    </source>
</evidence>
<sequence length="244" mass="27564">VKPSKRYTITTWPSINLEDSNYNGSHVTILYVHGWSQTGNDSRLDDLKDAILHNMDANVILVDWGTTAHIPYPQAVSNTRIVSAQILRLWKHLTKKKGADKLKLNRDDATFVEVIHTNGRPTLPLLGLGIYQRLGDVDFYFNGGWDQPGCTNDENLHLRVFCPHVRSLLYYVEALKNPDCKFWGIKRSQSRTILSILSGGWLSRYLVSLRKCKIDTCIPVGLDSIKYPARGAFDVATSNSVPYC</sequence>
<dbReference type="PANTHER" id="PTHR11610">
    <property type="entry name" value="LIPASE"/>
    <property type="match status" value="1"/>
</dbReference>
<keyword evidence="3" id="KW-0964">Secreted</keyword>
<proteinExistence type="inferred from homology"/>
<evidence type="ECO:0000259" key="5">
    <source>
        <dbReference type="Pfam" id="PF00151"/>
    </source>
</evidence>
<dbReference type="InterPro" id="IPR029058">
    <property type="entry name" value="AB_hydrolase_fold"/>
</dbReference>
<dbReference type="Pfam" id="PF00151">
    <property type="entry name" value="Lipase"/>
    <property type="match status" value="2"/>
</dbReference>
<comment type="caution">
    <text evidence="6">The sequence shown here is derived from an EMBL/GenBank/DDBJ whole genome shotgun (WGS) entry which is preliminary data.</text>
</comment>
<reference evidence="6" key="1">
    <citation type="journal article" date="2023" name="IScience">
        <title>Live-bearing cockroach genome reveals convergent evolutionary mechanisms linked to viviparity in insects and beyond.</title>
        <authorList>
            <person name="Fouks B."/>
            <person name="Harrison M.C."/>
            <person name="Mikhailova A.A."/>
            <person name="Marchal E."/>
            <person name="English S."/>
            <person name="Carruthers M."/>
            <person name="Jennings E.C."/>
            <person name="Chiamaka E.L."/>
            <person name="Frigard R.A."/>
            <person name="Pippel M."/>
            <person name="Attardo G.M."/>
            <person name="Benoit J.B."/>
            <person name="Bornberg-Bauer E."/>
            <person name="Tobe S.S."/>
        </authorList>
    </citation>
    <scope>NUCLEOTIDE SEQUENCE</scope>
    <source>
        <strain evidence="6">Stay&amp;Tobe</strain>
    </source>
</reference>
<dbReference type="AlphaFoldDB" id="A0AAD8EPX7"/>
<dbReference type="EMBL" id="JASPKZ010001600">
    <property type="protein sequence ID" value="KAJ9597567.1"/>
    <property type="molecule type" value="Genomic_DNA"/>
</dbReference>
<dbReference type="SUPFAM" id="SSF53474">
    <property type="entry name" value="alpha/beta-Hydrolases"/>
    <property type="match status" value="1"/>
</dbReference>
<evidence type="ECO:0000313" key="7">
    <source>
        <dbReference type="Proteomes" id="UP001233999"/>
    </source>
</evidence>
<dbReference type="InterPro" id="IPR000734">
    <property type="entry name" value="TAG_lipase"/>
</dbReference>
<reference evidence="6" key="2">
    <citation type="submission" date="2023-05" db="EMBL/GenBank/DDBJ databases">
        <authorList>
            <person name="Fouks B."/>
        </authorList>
    </citation>
    <scope>NUCLEOTIDE SEQUENCE</scope>
    <source>
        <strain evidence="6">Stay&amp;Tobe</strain>
        <tissue evidence="6">Testes</tissue>
    </source>
</reference>
<dbReference type="Gene3D" id="3.40.50.1820">
    <property type="entry name" value="alpha/beta hydrolase"/>
    <property type="match status" value="2"/>
</dbReference>
<dbReference type="InterPro" id="IPR013818">
    <property type="entry name" value="Lipase"/>
</dbReference>
<feature type="domain" description="Lipase" evidence="5">
    <location>
        <begin position="101"/>
        <end position="187"/>
    </location>
</feature>
<dbReference type="PRINTS" id="PR00821">
    <property type="entry name" value="TAGLIPASE"/>
</dbReference>
<accession>A0AAD8EPX7</accession>
<evidence type="ECO:0000256" key="4">
    <source>
        <dbReference type="RuleBase" id="RU004262"/>
    </source>
</evidence>
<dbReference type="GO" id="GO:0016042">
    <property type="term" value="P:lipid catabolic process"/>
    <property type="evidence" value="ECO:0007669"/>
    <property type="project" value="TreeGrafter"/>
</dbReference>
<evidence type="ECO:0000256" key="2">
    <source>
        <dbReference type="ARBA" id="ARBA00010701"/>
    </source>
</evidence>
<dbReference type="GO" id="GO:0016298">
    <property type="term" value="F:lipase activity"/>
    <property type="evidence" value="ECO:0007669"/>
    <property type="project" value="InterPro"/>
</dbReference>
<protein>
    <recommendedName>
        <fullName evidence="5">Lipase domain-containing protein</fullName>
    </recommendedName>
</protein>
<dbReference type="Proteomes" id="UP001233999">
    <property type="component" value="Unassembled WGS sequence"/>
</dbReference>
<name>A0AAD8EPX7_DIPPU</name>
<comment type="similarity">
    <text evidence="2 4">Belongs to the AB hydrolase superfamily. Lipase family.</text>
</comment>
<dbReference type="PANTHER" id="PTHR11610:SF173">
    <property type="entry name" value="LIPASE DOMAIN-CONTAINING PROTEIN-RELATED"/>
    <property type="match status" value="1"/>
</dbReference>
<gene>
    <name evidence="6" type="ORF">L9F63_011568</name>
</gene>
<evidence type="ECO:0000256" key="3">
    <source>
        <dbReference type="ARBA" id="ARBA00022525"/>
    </source>
</evidence>
<keyword evidence="7" id="KW-1185">Reference proteome</keyword>
<feature type="non-terminal residue" evidence="6">
    <location>
        <position position="244"/>
    </location>
</feature>
<evidence type="ECO:0000256" key="1">
    <source>
        <dbReference type="ARBA" id="ARBA00004613"/>
    </source>
</evidence>
<feature type="non-terminal residue" evidence="6">
    <location>
        <position position="1"/>
    </location>
</feature>
<organism evidence="6 7">
    <name type="scientific">Diploptera punctata</name>
    <name type="common">Pacific beetle cockroach</name>
    <dbReference type="NCBI Taxonomy" id="6984"/>
    <lineage>
        <taxon>Eukaryota</taxon>
        <taxon>Metazoa</taxon>
        <taxon>Ecdysozoa</taxon>
        <taxon>Arthropoda</taxon>
        <taxon>Hexapoda</taxon>
        <taxon>Insecta</taxon>
        <taxon>Pterygota</taxon>
        <taxon>Neoptera</taxon>
        <taxon>Polyneoptera</taxon>
        <taxon>Dictyoptera</taxon>
        <taxon>Blattodea</taxon>
        <taxon>Blaberoidea</taxon>
        <taxon>Blaberidae</taxon>
        <taxon>Diplopterinae</taxon>
        <taxon>Diploptera</taxon>
    </lineage>
</organism>